<dbReference type="EMBL" id="BAAAZO010000004">
    <property type="protein sequence ID" value="GAA3611063.1"/>
    <property type="molecule type" value="Genomic_DNA"/>
</dbReference>
<dbReference type="PANTHER" id="PTHR31118">
    <property type="entry name" value="CYCLASE-LIKE PROTEIN 2"/>
    <property type="match status" value="1"/>
</dbReference>
<gene>
    <name evidence="2" type="ORF">GCM10022223_28940</name>
</gene>
<protein>
    <recommendedName>
        <fullName evidence="4">Cyclase family protein</fullName>
    </recommendedName>
</protein>
<reference evidence="3" key="1">
    <citation type="journal article" date="2019" name="Int. J. Syst. Evol. Microbiol.">
        <title>The Global Catalogue of Microorganisms (GCM) 10K type strain sequencing project: providing services to taxonomists for standard genome sequencing and annotation.</title>
        <authorList>
            <consortium name="The Broad Institute Genomics Platform"/>
            <consortium name="The Broad Institute Genome Sequencing Center for Infectious Disease"/>
            <person name="Wu L."/>
            <person name="Ma J."/>
        </authorList>
    </citation>
    <scope>NUCLEOTIDE SEQUENCE [LARGE SCALE GENOMIC DNA]</scope>
    <source>
        <strain evidence="3">JCM 16902</strain>
    </source>
</reference>
<dbReference type="InterPro" id="IPR007325">
    <property type="entry name" value="KFase/CYL"/>
</dbReference>
<dbReference type="PANTHER" id="PTHR31118:SF12">
    <property type="entry name" value="CYCLASE-LIKE PROTEIN 2"/>
    <property type="match status" value="1"/>
</dbReference>
<evidence type="ECO:0000313" key="3">
    <source>
        <dbReference type="Proteomes" id="UP001501074"/>
    </source>
</evidence>
<accession>A0ABP6ZJ75</accession>
<feature type="compositionally biased region" description="Low complexity" evidence="1">
    <location>
        <begin position="286"/>
        <end position="299"/>
    </location>
</feature>
<dbReference type="SUPFAM" id="SSF102198">
    <property type="entry name" value="Putative cyclase"/>
    <property type="match status" value="1"/>
</dbReference>
<evidence type="ECO:0008006" key="4">
    <source>
        <dbReference type="Google" id="ProtNLM"/>
    </source>
</evidence>
<dbReference type="Gene3D" id="3.50.30.50">
    <property type="entry name" value="Putative cyclase"/>
    <property type="match status" value="1"/>
</dbReference>
<dbReference type="InterPro" id="IPR037175">
    <property type="entry name" value="KFase_sf"/>
</dbReference>
<organism evidence="2 3">
    <name type="scientific">Kineosporia mesophila</name>
    <dbReference type="NCBI Taxonomy" id="566012"/>
    <lineage>
        <taxon>Bacteria</taxon>
        <taxon>Bacillati</taxon>
        <taxon>Actinomycetota</taxon>
        <taxon>Actinomycetes</taxon>
        <taxon>Kineosporiales</taxon>
        <taxon>Kineosporiaceae</taxon>
        <taxon>Kineosporia</taxon>
    </lineage>
</organism>
<dbReference type="Pfam" id="PF04199">
    <property type="entry name" value="Cyclase"/>
    <property type="match status" value="1"/>
</dbReference>
<evidence type="ECO:0000256" key="1">
    <source>
        <dbReference type="SAM" id="MobiDB-lite"/>
    </source>
</evidence>
<proteinExistence type="predicted"/>
<name>A0ABP6ZJ75_9ACTN</name>
<sequence length="314" mass="33335">MAFSREPAVSSHWMPSSFHKGAGAGMSSPKTCSFHRCADTSWAMLITVIPRSLRRPSAIPRGYDQVDPRTATRVPLGHELSGTNPVFDGDPPFAARVFATVPEAGYLVEQITSLGTHLGTHIDVPAHFVPGGARLSDLDESWTLMPLAVFDAPEPGRSITMDDVHAWERRWSPIPSGACVVLRTGHAQLFGTPEYSIQAAGFSADGVSWLFGTRRVRALGSDTFGPDTDSSFAATRTALEAGGVVLANLGPGLNRMRTHGDWISVNAPRPAFSGFPVGVTGFTVPAAAHRPPRADPATASPRPPTEAPPQGPSQ</sequence>
<feature type="compositionally biased region" description="Pro residues" evidence="1">
    <location>
        <begin position="301"/>
        <end position="314"/>
    </location>
</feature>
<evidence type="ECO:0000313" key="2">
    <source>
        <dbReference type="EMBL" id="GAA3611063.1"/>
    </source>
</evidence>
<feature type="region of interest" description="Disordered" evidence="1">
    <location>
        <begin position="286"/>
        <end position="314"/>
    </location>
</feature>
<dbReference type="Proteomes" id="UP001501074">
    <property type="component" value="Unassembled WGS sequence"/>
</dbReference>
<keyword evidence="3" id="KW-1185">Reference proteome</keyword>
<comment type="caution">
    <text evidence="2">The sequence shown here is derived from an EMBL/GenBank/DDBJ whole genome shotgun (WGS) entry which is preliminary data.</text>
</comment>